<feature type="region of interest" description="Disordered" evidence="1">
    <location>
        <begin position="1"/>
        <end position="22"/>
    </location>
</feature>
<dbReference type="EMBL" id="AWSO01000614">
    <property type="protein sequence ID" value="ESK88863.1"/>
    <property type="molecule type" value="Genomic_DNA"/>
</dbReference>
<gene>
    <name evidence="2" type="ORF">Moror_17040</name>
</gene>
<evidence type="ECO:0008006" key="4">
    <source>
        <dbReference type="Google" id="ProtNLM"/>
    </source>
</evidence>
<evidence type="ECO:0000313" key="2">
    <source>
        <dbReference type="EMBL" id="ESK88863.1"/>
    </source>
</evidence>
<dbReference type="AlphaFoldDB" id="V2WPU4"/>
<evidence type="ECO:0000313" key="3">
    <source>
        <dbReference type="Proteomes" id="UP000017559"/>
    </source>
</evidence>
<protein>
    <recommendedName>
        <fullName evidence="4">F-box domain-containing protein</fullName>
    </recommendedName>
</protein>
<reference evidence="2 3" key="1">
    <citation type="journal article" date="2014" name="BMC Genomics">
        <title>Genome and secretome analysis of the hemibiotrophic fungal pathogen, Moniliophthora roreri, which causes frosty pod rot disease of cacao: mechanisms of the biotrophic and necrotrophic phases.</title>
        <authorList>
            <person name="Meinhardt L.W."/>
            <person name="Costa G.G.L."/>
            <person name="Thomazella D.P.T."/>
            <person name="Teixeira P.J.P.L."/>
            <person name="Carazzolle M.F."/>
            <person name="Schuster S.C."/>
            <person name="Carlson J.E."/>
            <person name="Guiltinan M.J."/>
            <person name="Mieczkowski P."/>
            <person name="Farmer A."/>
            <person name="Ramaraj T."/>
            <person name="Crozier J."/>
            <person name="Davis R.E."/>
            <person name="Shao J."/>
            <person name="Melnick R.L."/>
            <person name="Pereira G.A.G."/>
            <person name="Bailey B.A."/>
        </authorList>
    </citation>
    <scope>NUCLEOTIDE SEQUENCE [LARGE SCALE GENOMIC DNA]</scope>
    <source>
        <strain evidence="2 3">MCA 2997</strain>
    </source>
</reference>
<accession>V2WPU4</accession>
<dbReference type="HOGENOM" id="CLU_518834_0_0_1"/>
<comment type="caution">
    <text evidence="2">The sequence shown here is derived from an EMBL/GenBank/DDBJ whole genome shotgun (WGS) entry which is preliminary data.</text>
</comment>
<dbReference type="InterPro" id="IPR032675">
    <property type="entry name" value="LRR_dom_sf"/>
</dbReference>
<organism evidence="2 3">
    <name type="scientific">Moniliophthora roreri (strain MCA 2997)</name>
    <name type="common">Cocoa frosty pod rot fungus</name>
    <name type="synonym">Crinipellis roreri</name>
    <dbReference type="NCBI Taxonomy" id="1381753"/>
    <lineage>
        <taxon>Eukaryota</taxon>
        <taxon>Fungi</taxon>
        <taxon>Dikarya</taxon>
        <taxon>Basidiomycota</taxon>
        <taxon>Agaricomycotina</taxon>
        <taxon>Agaricomycetes</taxon>
        <taxon>Agaricomycetidae</taxon>
        <taxon>Agaricales</taxon>
        <taxon>Marasmiineae</taxon>
        <taxon>Marasmiaceae</taxon>
        <taxon>Moniliophthora</taxon>
    </lineage>
</organism>
<dbReference type="SUPFAM" id="SSF52047">
    <property type="entry name" value="RNI-like"/>
    <property type="match status" value="1"/>
</dbReference>
<dbReference type="Gene3D" id="3.80.10.10">
    <property type="entry name" value="Ribonuclease Inhibitor"/>
    <property type="match status" value="1"/>
</dbReference>
<proteinExistence type="predicted"/>
<sequence>MFFPRSLGTQPPSVAADSGSGDARQRSKNILAVFIQIYKRDTFRGIDYMDQNVRRDLGRDELSHVFEFLEDCPKTLAACCLLCTSLHKPASSVLYCHLRLKVGSGFNLDSAFNSASLPHNRIYVRRISVHVVLNADGEFIPPDIAQLQMCLQNFENLTSAGCVLRGLRYVLEQDYVALALLTTFCSRPKIRNLSICFLPLQVGKRLSDILKRSLHKLSVTGTPAWVVSNFFAGPPLPEYDLELKVLDLDVNSDLIARPLSHDEELFLFTSIADSLHRFQKLESLTFHGGFYDFTNNHLFSLLSQLSRLQVLNLCIHFPYQEADYNPGFHLTRPRSLRAVYLGFRPIGYESPLPAGNLCQWISWIIHDSPLEVLRVSIDTDRLQGDAGCEILIDEIVERHGDTLEKLDLPSRMCLRRDVFKKLLRGCPYLEYLHVGIGGRECLATFIRQSARLRYLRTVHFHCRDLNLNIGHQRWLVSCNAEEILETMKHLELFSINQREWKRVRVSDENGEPSYQLKIVHDFWPS</sequence>
<evidence type="ECO:0000256" key="1">
    <source>
        <dbReference type="SAM" id="MobiDB-lite"/>
    </source>
</evidence>
<name>V2WPU4_MONRO</name>
<keyword evidence="3" id="KW-1185">Reference proteome</keyword>
<dbReference type="KEGG" id="mrr:Moror_17040"/>
<dbReference type="Proteomes" id="UP000017559">
    <property type="component" value="Unassembled WGS sequence"/>
</dbReference>